<dbReference type="InterPro" id="IPR001714">
    <property type="entry name" value="Pept_M24_MAP"/>
</dbReference>
<feature type="binding site" evidence="6">
    <location>
        <position position="99"/>
    </location>
    <ligand>
        <name>a divalent metal cation</name>
        <dbReference type="ChEBI" id="CHEBI:60240"/>
        <label>1</label>
    </ligand>
</feature>
<comment type="function">
    <text evidence="1 6">Removes the N-terminal methionine from nascent proteins. The N-terminal methionine is often cleaved when the second residue in the primary sequence is small and uncharged (Met-Ala-, Cys, Gly, Pro, Ser, Thr, or Val). Requires deformylation of the N(alpha)-formylated initiator methionine before it can be hydrolyzed.</text>
</comment>
<evidence type="ECO:0000256" key="2">
    <source>
        <dbReference type="ARBA" id="ARBA00022438"/>
    </source>
</evidence>
<name>A0A932YW83_9BACT</name>
<feature type="domain" description="Peptidase M24" evidence="8">
    <location>
        <begin position="11"/>
        <end position="246"/>
    </location>
</feature>
<dbReference type="InterPro" id="IPR000994">
    <property type="entry name" value="Pept_M24"/>
</dbReference>
<reference evidence="9" key="1">
    <citation type="submission" date="2020-07" db="EMBL/GenBank/DDBJ databases">
        <title>Huge and variable diversity of episymbiotic CPR bacteria and DPANN archaea in groundwater ecosystems.</title>
        <authorList>
            <person name="He C.Y."/>
            <person name="Keren R."/>
            <person name="Whittaker M."/>
            <person name="Farag I.F."/>
            <person name="Doudna J."/>
            <person name="Cate J.H.D."/>
            <person name="Banfield J.F."/>
        </authorList>
    </citation>
    <scope>NUCLEOTIDE SEQUENCE</scope>
    <source>
        <strain evidence="9">NC_groundwater_1225_Ag_S-0.1um_56_177</strain>
    </source>
</reference>
<dbReference type="SUPFAM" id="SSF55920">
    <property type="entry name" value="Creatinase/aminopeptidase"/>
    <property type="match status" value="1"/>
</dbReference>
<dbReference type="Proteomes" id="UP000756703">
    <property type="component" value="Unassembled WGS sequence"/>
</dbReference>
<dbReference type="GO" id="GO:0046872">
    <property type="term" value="F:metal ion binding"/>
    <property type="evidence" value="ECO:0007669"/>
    <property type="project" value="UniProtKB-UniRule"/>
</dbReference>
<dbReference type="GO" id="GO:0004239">
    <property type="term" value="F:initiator methionyl aminopeptidase activity"/>
    <property type="evidence" value="ECO:0007669"/>
    <property type="project" value="UniProtKB-UniRule"/>
</dbReference>
<feature type="binding site" evidence="6">
    <location>
        <position position="113"/>
    </location>
    <ligand>
        <name>a divalent metal cation</name>
        <dbReference type="ChEBI" id="CHEBI:60240"/>
        <label>2</label>
        <note>catalytic</note>
    </ligand>
</feature>
<dbReference type="GO" id="GO:0005829">
    <property type="term" value="C:cytosol"/>
    <property type="evidence" value="ECO:0007669"/>
    <property type="project" value="TreeGrafter"/>
</dbReference>
<gene>
    <name evidence="6 9" type="primary">map</name>
    <name evidence="9" type="ORF">HY473_00445</name>
</gene>
<dbReference type="EMBL" id="JACQMI010000003">
    <property type="protein sequence ID" value="MBI4132556.1"/>
    <property type="molecule type" value="Genomic_DNA"/>
</dbReference>
<comment type="similarity">
    <text evidence="6">Belongs to the peptidase M24A family. Methionine aminopeptidase type 1 subfamily.</text>
</comment>
<feature type="binding site" evidence="6">
    <location>
        <position position="176"/>
    </location>
    <ligand>
        <name>a divalent metal cation</name>
        <dbReference type="ChEBI" id="CHEBI:60240"/>
        <label>2</label>
        <note>catalytic</note>
    </ligand>
</feature>
<keyword evidence="5 6" id="KW-0378">Hydrolase</keyword>
<sequence>MIARPEELSILRECGQRLAAVLQAVVKVVRPGASTLELDTVAENLIISSGGLAAFKGYRTHPEERPFPASICTSINNEVVHGIPRAYRRLAEGDIIGLDIGMRYPAAGGFITDMAVTVPVGEISAQAQELIGVTRAALAAGIHVIRAGIRMGDLGSAIQRTIEDKGCGVVRDLVGHGTGRHLHEHPYVPNYGTPGDGIVLKEGMVLAIEPMTTIGSPLVMLDDDGWTWRTRDGSLAAHFEHTVAVAKAGAEILTKI</sequence>
<proteinExistence type="inferred from homology"/>
<keyword evidence="4 6" id="KW-0479">Metal-binding</keyword>
<evidence type="ECO:0000256" key="5">
    <source>
        <dbReference type="ARBA" id="ARBA00022801"/>
    </source>
</evidence>
<keyword evidence="2 6" id="KW-0031">Aminopeptidase</keyword>
<evidence type="ECO:0000256" key="6">
    <source>
        <dbReference type="HAMAP-Rule" id="MF_01974"/>
    </source>
</evidence>
<dbReference type="EC" id="3.4.11.18" evidence="6 7"/>
<feature type="binding site" evidence="6">
    <location>
        <position position="81"/>
    </location>
    <ligand>
        <name>substrate</name>
    </ligand>
</feature>
<dbReference type="InterPro" id="IPR036005">
    <property type="entry name" value="Creatinase/aminopeptidase-like"/>
</dbReference>
<organism evidence="9 10">
    <name type="scientific">Candidatus Sungiibacteriota bacterium</name>
    <dbReference type="NCBI Taxonomy" id="2750080"/>
    <lineage>
        <taxon>Bacteria</taxon>
        <taxon>Candidatus Sungiibacteriota</taxon>
    </lineage>
</organism>
<comment type="cofactor">
    <cofactor evidence="6">
        <name>Co(2+)</name>
        <dbReference type="ChEBI" id="CHEBI:48828"/>
    </cofactor>
    <cofactor evidence="6">
        <name>Zn(2+)</name>
        <dbReference type="ChEBI" id="CHEBI:29105"/>
    </cofactor>
    <cofactor evidence="6">
        <name>Mn(2+)</name>
        <dbReference type="ChEBI" id="CHEBI:29035"/>
    </cofactor>
    <cofactor evidence="6">
        <name>Fe(2+)</name>
        <dbReference type="ChEBI" id="CHEBI:29033"/>
    </cofactor>
    <text evidence="6">Binds 2 divalent metal cations per subunit. Has a high-affinity and a low affinity metal-binding site. The true nature of the physiological cofactor is under debate. The enzyme is active with cobalt, zinc, manganese or divalent iron ions. Most likely, methionine aminopeptidases function as mononuclear Fe(2+)-metalloproteases under physiological conditions, and the catalytically relevant metal-binding site has been assigned to the histidine-containing high-affinity site.</text>
</comment>
<comment type="catalytic activity">
    <reaction evidence="6 7">
        <text>Release of N-terminal amino acids, preferentially methionine, from peptides and arylamides.</text>
        <dbReference type="EC" id="3.4.11.18"/>
    </reaction>
</comment>
<comment type="subunit">
    <text evidence="6">Monomer.</text>
</comment>
<dbReference type="PRINTS" id="PR00599">
    <property type="entry name" value="MAPEPTIDASE"/>
</dbReference>
<protein>
    <recommendedName>
        <fullName evidence="6 7">Methionine aminopeptidase</fullName>
        <shortName evidence="6">MAP</shortName>
        <shortName evidence="6">MetAP</shortName>
        <ecNumber evidence="6 7">3.4.11.18</ecNumber>
    </recommendedName>
    <alternativeName>
        <fullName evidence="6">Peptidase M</fullName>
    </alternativeName>
</protein>
<evidence type="ECO:0000256" key="4">
    <source>
        <dbReference type="ARBA" id="ARBA00022723"/>
    </source>
</evidence>
<dbReference type="NCBIfam" id="TIGR00500">
    <property type="entry name" value="met_pdase_I"/>
    <property type="match status" value="1"/>
</dbReference>
<dbReference type="Gene3D" id="3.90.230.10">
    <property type="entry name" value="Creatinase/methionine aminopeptidase superfamily"/>
    <property type="match status" value="1"/>
</dbReference>
<dbReference type="Pfam" id="PF00557">
    <property type="entry name" value="Peptidase_M24"/>
    <property type="match status" value="1"/>
</dbReference>
<keyword evidence="3 6" id="KW-0645">Protease</keyword>
<dbReference type="GO" id="GO:0070006">
    <property type="term" value="F:metalloaminopeptidase activity"/>
    <property type="evidence" value="ECO:0007669"/>
    <property type="project" value="UniProtKB-UniRule"/>
</dbReference>
<evidence type="ECO:0000256" key="3">
    <source>
        <dbReference type="ARBA" id="ARBA00022670"/>
    </source>
</evidence>
<evidence type="ECO:0000256" key="7">
    <source>
        <dbReference type="RuleBase" id="RU003653"/>
    </source>
</evidence>
<feature type="binding site" evidence="6">
    <location>
        <position position="183"/>
    </location>
    <ligand>
        <name>substrate</name>
    </ligand>
</feature>
<dbReference type="PANTHER" id="PTHR43330:SF27">
    <property type="entry name" value="METHIONINE AMINOPEPTIDASE"/>
    <property type="match status" value="1"/>
</dbReference>
<feature type="binding site" evidence="6">
    <location>
        <position position="240"/>
    </location>
    <ligand>
        <name>a divalent metal cation</name>
        <dbReference type="ChEBI" id="CHEBI:60240"/>
        <label>2</label>
        <note>catalytic</note>
    </ligand>
</feature>
<accession>A0A932YW83</accession>
<evidence type="ECO:0000259" key="8">
    <source>
        <dbReference type="Pfam" id="PF00557"/>
    </source>
</evidence>
<dbReference type="PANTHER" id="PTHR43330">
    <property type="entry name" value="METHIONINE AMINOPEPTIDASE"/>
    <property type="match status" value="1"/>
</dbReference>
<evidence type="ECO:0000313" key="9">
    <source>
        <dbReference type="EMBL" id="MBI4132556.1"/>
    </source>
</evidence>
<feature type="binding site" evidence="6">
    <location>
        <position position="240"/>
    </location>
    <ligand>
        <name>a divalent metal cation</name>
        <dbReference type="ChEBI" id="CHEBI:60240"/>
        <label>1</label>
    </ligand>
</feature>
<evidence type="ECO:0000256" key="1">
    <source>
        <dbReference type="ARBA" id="ARBA00002521"/>
    </source>
</evidence>
<feature type="binding site" evidence="6">
    <location>
        <position position="113"/>
    </location>
    <ligand>
        <name>a divalent metal cation</name>
        <dbReference type="ChEBI" id="CHEBI:60240"/>
        <label>1</label>
    </ligand>
</feature>
<feature type="binding site" evidence="6">
    <location>
        <position position="209"/>
    </location>
    <ligand>
        <name>a divalent metal cation</name>
        <dbReference type="ChEBI" id="CHEBI:60240"/>
        <label>2</label>
        <note>catalytic</note>
    </ligand>
</feature>
<dbReference type="GO" id="GO:0006508">
    <property type="term" value="P:proteolysis"/>
    <property type="evidence" value="ECO:0007669"/>
    <property type="project" value="UniProtKB-KW"/>
</dbReference>
<dbReference type="HAMAP" id="MF_01974">
    <property type="entry name" value="MetAP_1"/>
    <property type="match status" value="1"/>
</dbReference>
<evidence type="ECO:0000313" key="10">
    <source>
        <dbReference type="Proteomes" id="UP000756703"/>
    </source>
</evidence>
<dbReference type="AlphaFoldDB" id="A0A932YW83"/>
<dbReference type="CDD" id="cd01086">
    <property type="entry name" value="MetAP1"/>
    <property type="match status" value="1"/>
</dbReference>
<dbReference type="InterPro" id="IPR002467">
    <property type="entry name" value="Pept_M24A_MAP1"/>
</dbReference>
<comment type="caution">
    <text evidence="9">The sequence shown here is derived from an EMBL/GenBank/DDBJ whole genome shotgun (WGS) entry which is preliminary data.</text>
</comment>